<dbReference type="GO" id="GO:0006166">
    <property type="term" value="P:purine ribonucleoside salvage"/>
    <property type="evidence" value="ECO:0007669"/>
    <property type="project" value="UniProtKB-KW"/>
</dbReference>
<dbReference type="PANTHER" id="PTHR42679">
    <property type="entry name" value="S-METHYL-5'-THIOADENOSINE PHOSPHORYLASE"/>
    <property type="match status" value="1"/>
</dbReference>
<feature type="binding site" evidence="4">
    <location>
        <position position="13"/>
    </location>
    <ligand>
        <name>phosphate</name>
        <dbReference type="ChEBI" id="CHEBI:43474"/>
    </ligand>
</feature>
<evidence type="ECO:0000256" key="3">
    <source>
        <dbReference type="ARBA" id="ARBA00022726"/>
    </source>
</evidence>
<keyword evidence="2 4" id="KW-0808">Transferase</keyword>
<evidence type="ECO:0000256" key="2">
    <source>
        <dbReference type="ARBA" id="ARBA00022679"/>
    </source>
</evidence>
<dbReference type="NCBIfam" id="TIGR01694">
    <property type="entry name" value="MTAP"/>
    <property type="match status" value="1"/>
</dbReference>
<dbReference type="EMBL" id="DSMG01000117">
    <property type="protein sequence ID" value="HDX32130.1"/>
    <property type="molecule type" value="Genomic_DNA"/>
</dbReference>
<dbReference type="CDD" id="cd09010">
    <property type="entry name" value="MTAP_SsMTAPII_like_MTIP"/>
    <property type="match status" value="1"/>
</dbReference>
<dbReference type="Gene3D" id="3.40.50.1580">
    <property type="entry name" value="Nucleoside phosphorylase domain"/>
    <property type="match status" value="1"/>
</dbReference>
<comment type="catalytic activity">
    <reaction evidence="4">
        <text>S-methyl-5'-thioadenosine + phosphate = 5-(methylsulfanyl)-alpha-D-ribose 1-phosphate + adenine</text>
        <dbReference type="Rhea" id="RHEA:11852"/>
        <dbReference type="ChEBI" id="CHEBI:16708"/>
        <dbReference type="ChEBI" id="CHEBI:17509"/>
        <dbReference type="ChEBI" id="CHEBI:43474"/>
        <dbReference type="ChEBI" id="CHEBI:58533"/>
        <dbReference type="EC" id="2.4.2.28"/>
    </reaction>
</comment>
<accession>A0A7C1JYM3</accession>
<comment type="caution">
    <text evidence="6">The sequence shown here is derived from an EMBL/GenBank/DDBJ whole genome shotgun (WGS) entry which is preliminary data.</text>
</comment>
<evidence type="ECO:0000259" key="5">
    <source>
        <dbReference type="Pfam" id="PF01048"/>
    </source>
</evidence>
<dbReference type="InterPro" id="IPR010044">
    <property type="entry name" value="MTAP"/>
</dbReference>
<dbReference type="FunFam" id="3.40.50.1580:FF:000012">
    <property type="entry name" value="Probable 6-oxopurine nucleoside phosphorylase"/>
    <property type="match status" value="1"/>
</dbReference>
<sequence>MTERVRIGVIGGSGVYQIEALTDVEEIVLETPFGSPSDAYLVGTLAGQRVAFLARHGRGHRFSPSRVNYRANIYGFKMLGVEYLIGVSACGSLREDIAPGHIVIPDQLFDRTRGRKLSFFDDPDVGTDGLVVHVGVADPFCPMLSRICYEAVKETGAPVHWGGNFVTVEGPRFSTKAESRVFRSWGMDIIGMTTTPEAQLAREAEMSYAVMAHVTDYDVWHESETPVTVEMVVKTLMSNAEIAKRAVVNAIRRLEGAGPSPQGAALRDAIITNHAVIRTDVIERLSLLIGKYIPGSQATG</sequence>
<keyword evidence="1 4" id="KW-0328">Glycosyltransferase</keyword>
<name>A0A7C1JYM3_9CHLR</name>
<comment type="similarity">
    <text evidence="4">Belongs to the PNP/MTAP phosphorylase family. MTAP subfamily.</text>
</comment>
<comment type="pathway">
    <text evidence="4">Amino-acid biosynthesis; L-methionine biosynthesis via salvage pathway; S-methyl-5-thio-alpha-D-ribose 1-phosphate from S-methyl-5'-thioadenosine (phosphorylase route): step 1/1.</text>
</comment>
<dbReference type="SUPFAM" id="SSF53167">
    <property type="entry name" value="Purine and uridine phosphorylases"/>
    <property type="match status" value="1"/>
</dbReference>
<dbReference type="InterPro" id="IPR035994">
    <property type="entry name" value="Nucleoside_phosphorylase_sf"/>
</dbReference>
<feature type="binding site" evidence="4">
    <location>
        <begin position="216"/>
        <end position="218"/>
    </location>
    <ligand>
        <name>substrate</name>
    </ligand>
</feature>
<feature type="binding site" evidence="4">
    <location>
        <position position="192"/>
    </location>
    <ligand>
        <name>substrate</name>
    </ligand>
</feature>
<dbReference type="AlphaFoldDB" id="A0A7C1JYM3"/>
<gene>
    <name evidence="4 6" type="primary">mtnP</name>
    <name evidence="6" type="ORF">ENQ20_11665</name>
</gene>
<dbReference type="PANTHER" id="PTHR42679:SF2">
    <property type="entry name" value="S-METHYL-5'-THIOADENOSINE PHOSPHORYLASE"/>
    <property type="match status" value="1"/>
</dbReference>
<protein>
    <recommendedName>
        <fullName evidence="4">S-methyl-5'-thioadenosine phosphorylase</fullName>
        <ecNumber evidence="4">2.4.2.28</ecNumber>
    </recommendedName>
    <alternativeName>
        <fullName evidence="4">5'-methylthioadenosine phosphorylase</fullName>
        <shortName evidence="4">MTA phosphorylase</shortName>
        <shortName evidence="4">MTAP</shortName>
    </alternativeName>
</protein>
<reference evidence="6" key="1">
    <citation type="journal article" date="2020" name="mSystems">
        <title>Genome- and Community-Level Interaction Insights into Carbon Utilization and Element Cycling Functions of Hydrothermarchaeota in Hydrothermal Sediment.</title>
        <authorList>
            <person name="Zhou Z."/>
            <person name="Liu Y."/>
            <person name="Xu W."/>
            <person name="Pan J."/>
            <person name="Luo Z.H."/>
            <person name="Li M."/>
        </authorList>
    </citation>
    <scope>NUCLEOTIDE SEQUENCE [LARGE SCALE GENOMIC DNA]</scope>
    <source>
        <strain evidence="6">SpSt-289</strain>
    </source>
</reference>
<dbReference type="GO" id="GO:0019509">
    <property type="term" value="P:L-methionine salvage from methylthioadenosine"/>
    <property type="evidence" value="ECO:0007669"/>
    <property type="project" value="UniProtKB-UniRule"/>
</dbReference>
<feature type="site" description="Important for substrate specificity" evidence="4">
    <location>
        <position position="174"/>
    </location>
</feature>
<dbReference type="GO" id="GO:0017061">
    <property type="term" value="F:S-methyl-5-thioadenosine phosphorylase activity"/>
    <property type="evidence" value="ECO:0007669"/>
    <property type="project" value="UniProtKB-UniRule"/>
</dbReference>
<keyword evidence="3 4" id="KW-0660">Purine salvage</keyword>
<dbReference type="EC" id="2.4.2.28" evidence="4"/>
<dbReference type="UniPathway" id="UPA00904">
    <property type="reaction ID" value="UER00873"/>
</dbReference>
<comment type="subunit">
    <text evidence="4">Homohexamer. Dimer of a homotrimer.</text>
</comment>
<evidence type="ECO:0000256" key="1">
    <source>
        <dbReference type="ARBA" id="ARBA00022676"/>
    </source>
</evidence>
<feature type="site" description="Important for substrate specificity" evidence="4">
    <location>
        <position position="229"/>
    </location>
</feature>
<feature type="binding site" evidence="4">
    <location>
        <begin position="88"/>
        <end position="89"/>
    </location>
    <ligand>
        <name>phosphate</name>
        <dbReference type="ChEBI" id="CHEBI:43474"/>
    </ligand>
</feature>
<feature type="domain" description="Nucleoside phosphorylase" evidence="5">
    <location>
        <begin position="6"/>
        <end position="251"/>
    </location>
</feature>
<feature type="binding site" evidence="4">
    <location>
        <position position="193"/>
    </location>
    <ligand>
        <name>phosphate</name>
        <dbReference type="ChEBI" id="CHEBI:43474"/>
    </ligand>
</feature>
<comment type="function">
    <text evidence="4">Catalyzes the reversible phosphorylation of S-methyl-5'-thioadenosine (MTA) to adenine and 5-methylthioribose-1-phosphate. Involved in the breakdown of MTA, a major by-product of polyamine biosynthesis. Responsible for the first step in the methionine salvage pathway after MTA has been generated from S-adenosylmethionine. Has broad substrate specificity with 6-aminopurine nucleosides as preferred substrates.</text>
</comment>
<feature type="binding site" evidence="4">
    <location>
        <begin position="55"/>
        <end position="56"/>
    </location>
    <ligand>
        <name>phosphate</name>
        <dbReference type="ChEBI" id="CHEBI:43474"/>
    </ligand>
</feature>
<evidence type="ECO:0000313" key="6">
    <source>
        <dbReference type="EMBL" id="HDX32130.1"/>
    </source>
</evidence>
<dbReference type="InterPro" id="IPR000845">
    <property type="entry name" value="Nucleoside_phosphorylase_d"/>
</dbReference>
<proteinExistence type="inferred from homology"/>
<dbReference type="Pfam" id="PF01048">
    <property type="entry name" value="PNP_UDP_1"/>
    <property type="match status" value="1"/>
</dbReference>
<dbReference type="GO" id="GO:0005829">
    <property type="term" value="C:cytosol"/>
    <property type="evidence" value="ECO:0007669"/>
    <property type="project" value="TreeGrafter"/>
</dbReference>
<organism evidence="6">
    <name type="scientific">Caldilinea aerophila</name>
    <dbReference type="NCBI Taxonomy" id="133453"/>
    <lineage>
        <taxon>Bacteria</taxon>
        <taxon>Bacillati</taxon>
        <taxon>Chloroflexota</taxon>
        <taxon>Caldilineae</taxon>
        <taxon>Caldilineales</taxon>
        <taxon>Caldilineaceae</taxon>
        <taxon>Caldilinea</taxon>
    </lineage>
</organism>
<evidence type="ECO:0000256" key="4">
    <source>
        <dbReference type="HAMAP-Rule" id="MF_01963"/>
    </source>
</evidence>
<dbReference type="HAMAP" id="MF_01963">
    <property type="entry name" value="MTAP"/>
    <property type="match status" value="1"/>
</dbReference>